<feature type="domain" description="LysM" evidence="2">
    <location>
        <begin position="41"/>
        <end position="84"/>
    </location>
</feature>
<organism evidence="3 4">
    <name type="scientific">Alistipes putredinis</name>
    <dbReference type="NCBI Taxonomy" id="28117"/>
    <lineage>
        <taxon>Bacteria</taxon>
        <taxon>Pseudomonadati</taxon>
        <taxon>Bacteroidota</taxon>
        <taxon>Bacteroidia</taxon>
        <taxon>Bacteroidales</taxon>
        <taxon>Rikenellaceae</taxon>
        <taxon>Alistipes</taxon>
    </lineage>
</organism>
<dbReference type="Gene3D" id="3.10.350.10">
    <property type="entry name" value="LysM domain"/>
    <property type="match status" value="3"/>
</dbReference>
<evidence type="ECO:0000256" key="1">
    <source>
        <dbReference type="SAM" id="MobiDB-lite"/>
    </source>
</evidence>
<dbReference type="GeneID" id="73802497"/>
<dbReference type="SUPFAM" id="SSF53822">
    <property type="entry name" value="Periplasmic binding protein-like I"/>
    <property type="match status" value="1"/>
</dbReference>
<protein>
    <submittedName>
        <fullName evidence="3">Transcriptional regulator</fullName>
    </submittedName>
</protein>
<accession>A0A1Q6F4G6</accession>
<dbReference type="CDD" id="cd06268">
    <property type="entry name" value="PBP1_ABC_transporter_LIVBP-like"/>
    <property type="match status" value="1"/>
</dbReference>
<dbReference type="PANTHER" id="PTHR33734:SF22">
    <property type="entry name" value="MEMBRANE-BOUND LYTIC MUREIN TRANSGLYCOSYLASE D"/>
    <property type="match status" value="1"/>
</dbReference>
<name>A0A1Q6F4G6_9BACT</name>
<dbReference type="RefSeq" id="WP_004328013.1">
    <property type="nucleotide sequence ID" value="NZ_BAAFKT010000006.1"/>
</dbReference>
<dbReference type="STRING" id="28117.BHV66_07615"/>
<feature type="domain" description="LysM" evidence="2">
    <location>
        <begin position="184"/>
        <end position="227"/>
    </location>
</feature>
<dbReference type="CDD" id="cd00118">
    <property type="entry name" value="LysM"/>
    <property type="match status" value="3"/>
</dbReference>
<feature type="domain" description="LysM" evidence="2">
    <location>
        <begin position="107"/>
        <end position="151"/>
    </location>
</feature>
<reference evidence="3 4" key="1">
    <citation type="journal article" date="2016" name="Nat. Biotechnol.">
        <title>Measurement of bacterial replication rates in microbial communities.</title>
        <authorList>
            <person name="Brown C.T."/>
            <person name="Olm M.R."/>
            <person name="Thomas B.C."/>
            <person name="Banfield J.F."/>
        </authorList>
    </citation>
    <scope>NUCLEOTIDE SEQUENCE [LARGE SCALE GENOMIC DNA]</scope>
    <source>
        <strain evidence="3">CAG:67_53_122</strain>
    </source>
</reference>
<evidence type="ECO:0000259" key="2">
    <source>
        <dbReference type="PROSITE" id="PS51782"/>
    </source>
</evidence>
<dbReference type="InterPro" id="IPR036779">
    <property type="entry name" value="LysM_dom_sf"/>
</dbReference>
<dbReference type="InterPro" id="IPR018392">
    <property type="entry name" value="LysM"/>
</dbReference>
<dbReference type="SUPFAM" id="SSF54106">
    <property type="entry name" value="LysM domain"/>
    <property type="match status" value="3"/>
</dbReference>
<dbReference type="InterPro" id="IPR028082">
    <property type="entry name" value="Peripla_BP_I"/>
</dbReference>
<proteinExistence type="predicted"/>
<dbReference type="SMART" id="SM00257">
    <property type="entry name" value="LysM"/>
    <property type="match status" value="3"/>
</dbReference>
<comment type="caution">
    <text evidence="3">The sequence shown here is derived from an EMBL/GenBank/DDBJ whole genome shotgun (WGS) entry which is preliminary data.</text>
</comment>
<dbReference type="EMBL" id="MNQH01000032">
    <property type="protein sequence ID" value="OKY93769.1"/>
    <property type="molecule type" value="Genomic_DNA"/>
</dbReference>
<dbReference type="Gene3D" id="3.40.50.2300">
    <property type="match status" value="2"/>
</dbReference>
<gene>
    <name evidence="3" type="ORF">BHV66_07615</name>
</gene>
<dbReference type="PROSITE" id="PS51782">
    <property type="entry name" value="LYSM"/>
    <property type="match status" value="3"/>
</dbReference>
<evidence type="ECO:0000313" key="3">
    <source>
        <dbReference type="EMBL" id="OKY93769.1"/>
    </source>
</evidence>
<dbReference type="Pfam" id="PF01476">
    <property type="entry name" value="LysM"/>
    <property type="match status" value="3"/>
</dbReference>
<dbReference type="Proteomes" id="UP000187417">
    <property type="component" value="Unassembled WGS sequence"/>
</dbReference>
<dbReference type="PANTHER" id="PTHR33734">
    <property type="entry name" value="LYSM DOMAIN-CONTAINING GPI-ANCHORED PROTEIN 2"/>
    <property type="match status" value="1"/>
</dbReference>
<sequence>MLKELCCTAMLLTAGANLYAQEPQSIEKSQTIVYINGAKYYVHNVRHGETLYSLAKTYGVAEQVIAAENPQLAQGLKADQSLKIPVVETGVVVQEQLSPKKLKKTFDQHTVQKGETLYGISKRYAISVETIMEDNPGLDPIHLKPGSVILIRKKAVGKTDAAENTAAWEQYKDRLNLVAEEGYMYHIVAPGETMYALSRRFGTTVENLERLNGISAQDLRSGSMLKVPGDAKSATEPAPEERFGQPEPTESDTLTTVEPQVKEVDFLALSSGEPLRVALLLPMTDGDKQNPNYLDFYQGFLLGLEKIKTQYGYSVRVDLFNTRQESDRLRTIVDDADFRAARLIVGPVYEEELPAVIGYAEEYAVPVVSPLADVKNVDSDVLFQMAPPQMRKYAKIEELTQGEHKQVTLIYGEKNDREFEREILAALQGVPYARHNYRYAVKEGDQGLSSLLANGKDNLLIVLSDSGLEVDRILAAIASANTNLVARGKTPPRFTIVGNSRWNRFGNLDRALYFKDRLVLFSTYHAKRDAEVIKTFDSDYIKAFGALPSLYSYRGYDAAMIFVPAMYSDIQYDMEGRRYTPLQTSYTFQQMPGGSNHVNQNWMRVSYRPDFTITVD</sequence>
<evidence type="ECO:0000313" key="4">
    <source>
        <dbReference type="Proteomes" id="UP000187417"/>
    </source>
</evidence>
<feature type="region of interest" description="Disordered" evidence="1">
    <location>
        <begin position="226"/>
        <end position="255"/>
    </location>
</feature>
<dbReference type="AlphaFoldDB" id="A0A1Q6F4G6"/>